<feature type="domain" description="Transposase IS110-like N-terminal" evidence="1">
    <location>
        <begin position="11"/>
        <end position="149"/>
    </location>
</feature>
<dbReference type="InterPro" id="IPR002525">
    <property type="entry name" value="Transp_IS110-like_N"/>
</dbReference>
<evidence type="ECO:0000259" key="1">
    <source>
        <dbReference type="Pfam" id="PF01548"/>
    </source>
</evidence>
<gene>
    <name evidence="3" type="ORF">GCM10011425_28000</name>
</gene>
<organism evidence="3 4">
    <name type="scientific">Mucilaginibacter galii</name>
    <dbReference type="NCBI Taxonomy" id="2005073"/>
    <lineage>
        <taxon>Bacteria</taxon>
        <taxon>Pseudomonadati</taxon>
        <taxon>Bacteroidota</taxon>
        <taxon>Sphingobacteriia</taxon>
        <taxon>Sphingobacteriales</taxon>
        <taxon>Sphingobacteriaceae</taxon>
        <taxon>Mucilaginibacter</taxon>
    </lineage>
</organism>
<dbReference type="InterPro" id="IPR047650">
    <property type="entry name" value="Transpos_IS110"/>
</dbReference>
<dbReference type="Pfam" id="PF01548">
    <property type="entry name" value="DEDD_Tnp_IS110"/>
    <property type="match status" value="1"/>
</dbReference>
<dbReference type="GO" id="GO:0006313">
    <property type="term" value="P:DNA transposition"/>
    <property type="evidence" value="ECO:0007669"/>
    <property type="project" value="InterPro"/>
</dbReference>
<dbReference type="PANTHER" id="PTHR33055">
    <property type="entry name" value="TRANSPOSASE FOR INSERTION SEQUENCE ELEMENT IS1111A"/>
    <property type="match status" value="1"/>
</dbReference>
<evidence type="ECO:0000313" key="4">
    <source>
        <dbReference type="Proteomes" id="UP000662074"/>
    </source>
</evidence>
<dbReference type="GO" id="GO:0003677">
    <property type="term" value="F:DNA binding"/>
    <property type="evidence" value="ECO:0007669"/>
    <property type="project" value="InterPro"/>
</dbReference>
<reference evidence="3" key="2">
    <citation type="submission" date="2020-09" db="EMBL/GenBank/DDBJ databases">
        <authorList>
            <person name="Sun Q."/>
            <person name="Sedlacek I."/>
        </authorList>
    </citation>
    <scope>NUCLEOTIDE SEQUENCE</scope>
    <source>
        <strain evidence="3">CCM 8711</strain>
    </source>
</reference>
<comment type="caution">
    <text evidence="3">The sequence shown here is derived from an EMBL/GenBank/DDBJ whole genome shotgun (WGS) entry which is preliminary data.</text>
</comment>
<dbReference type="Proteomes" id="UP000662074">
    <property type="component" value="Unassembled WGS sequence"/>
</dbReference>
<proteinExistence type="predicted"/>
<dbReference type="EMBL" id="BMDO01000008">
    <property type="protein sequence ID" value="GGI51588.1"/>
    <property type="molecule type" value="Genomic_DNA"/>
</dbReference>
<protein>
    <submittedName>
        <fullName evidence="3">IS110 family transposase</fullName>
    </submittedName>
</protein>
<feature type="domain" description="Transposase IS116/IS110/IS902 C-terminal" evidence="2">
    <location>
        <begin position="210"/>
        <end position="295"/>
    </location>
</feature>
<dbReference type="RefSeq" id="WP_188417705.1">
    <property type="nucleotide sequence ID" value="NZ_BMDO01000008.1"/>
</dbReference>
<evidence type="ECO:0000313" key="3">
    <source>
        <dbReference type="EMBL" id="GGI51588.1"/>
    </source>
</evidence>
<sequence length="346" mass="39072">MDIAKKYSYFIGIDVSRDKLDCAVMNGRKLVSHTVIPNELKAIRSFLKDIKQLPKFTIGKSLFGLEQTGIYTSHLLNALKRFKGNVVLEDALHIKSSLGKMRGKYDKLDAIRIATFLYKTKEEARLWAQRRPIIDKLAHLSSLRFRLIGLSHAIRIPLKEQTGFLDPAIVTTMTSLCSNSMLALKNDIDEVDKAIISTVKEDERTKRLFEIITSVPSVGPVTAVQIIITTNEYKDITDPKKYASYAGVAPFRDESGIVVGKAKISSLANKRVKTLLHICAISSISYQSDFKAYYQRKTKDEGKSKMSVLNAVRYKIILRIFACLNQDRVYQKEYVRASARQVEPTG</sequence>
<dbReference type="GO" id="GO:0004803">
    <property type="term" value="F:transposase activity"/>
    <property type="evidence" value="ECO:0007669"/>
    <property type="project" value="InterPro"/>
</dbReference>
<dbReference type="AlphaFoldDB" id="A0A917N268"/>
<dbReference type="Pfam" id="PF02371">
    <property type="entry name" value="Transposase_20"/>
    <property type="match status" value="1"/>
</dbReference>
<dbReference type="InterPro" id="IPR003346">
    <property type="entry name" value="Transposase_20"/>
</dbReference>
<evidence type="ECO:0000259" key="2">
    <source>
        <dbReference type="Pfam" id="PF02371"/>
    </source>
</evidence>
<name>A0A917N268_9SPHI</name>
<reference evidence="3" key="1">
    <citation type="journal article" date="2014" name="Int. J. Syst. Evol. Microbiol.">
        <title>Complete genome sequence of Corynebacterium casei LMG S-19264T (=DSM 44701T), isolated from a smear-ripened cheese.</title>
        <authorList>
            <consortium name="US DOE Joint Genome Institute (JGI-PGF)"/>
            <person name="Walter F."/>
            <person name="Albersmeier A."/>
            <person name="Kalinowski J."/>
            <person name="Ruckert C."/>
        </authorList>
    </citation>
    <scope>NUCLEOTIDE SEQUENCE</scope>
    <source>
        <strain evidence="3">CCM 8711</strain>
    </source>
</reference>
<accession>A0A917N268</accession>
<dbReference type="PANTHER" id="PTHR33055:SF3">
    <property type="entry name" value="PUTATIVE TRANSPOSASE FOR IS117-RELATED"/>
    <property type="match status" value="1"/>
</dbReference>
<keyword evidence="4" id="KW-1185">Reference proteome</keyword>